<protein>
    <submittedName>
        <fullName evidence="1">Uncharacterized protein</fullName>
    </submittedName>
</protein>
<evidence type="ECO:0000313" key="2">
    <source>
        <dbReference type="Proteomes" id="UP001198983"/>
    </source>
</evidence>
<evidence type="ECO:0000313" key="1">
    <source>
        <dbReference type="EMBL" id="UEL49878.1"/>
    </source>
</evidence>
<name>A0AAX2ZKP0_9FIRM</name>
<organism evidence="1 2">
    <name type="scientific">Terrisporobacter hibernicus</name>
    <dbReference type="NCBI Taxonomy" id="2813371"/>
    <lineage>
        <taxon>Bacteria</taxon>
        <taxon>Bacillati</taxon>
        <taxon>Bacillota</taxon>
        <taxon>Clostridia</taxon>
        <taxon>Peptostreptococcales</taxon>
        <taxon>Peptostreptococcaceae</taxon>
        <taxon>Terrisporobacter</taxon>
    </lineage>
</organism>
<keyword evidence="2" id="KW-1185">Reference proteome</keyword>
<dbReference type="RefSeq" id="WP_228417412.1">
    <property type="nucleotide sequence ID" value="NZ_CP081136.1"/>
</dbReference>
<keyword evidence="1" id="KW-0614">Plasmid</keyword>
<dbReference type="Proteomes" id="UP001198983">
    <property type="component" value="Plasmid unnamed"/>
</dbReference>
<geneLocation type="plasmid" evidence="1 2">
    <name>unnamed</name>
</geneLocation>
<accession>A0AAX2ZKP0</accession>
<gene>
    <name evidence="1" type="ORF">JW646_20060</name>
</gene>
<sequence length="91" mass="10596">MKCIISFKELYGKELEKYEVEGKHSGDVLQVMENKLCSEIAPYNTYSLKNCKNIDKKASKKTLHFKDNEGNTLSYVMEILDAQYLRKNIQI</sequence>
<dbReference type="AlphaFoldDB" id="A0AAX2ZKP0"/>
<reference evidence="1 2" key="1">
    <citation type="journal article" date="2023" name="Int. J. Syst. Evol. Microbiol.">
        <title>Terrisporobacter hibernicus sp. nov., isolated from bovine faeces in Northern Ireland.</title>
        <authorList>
            <person name="Mitchell M."/>
            <person name="Nguyen S.V."/>
            <person name="Connor M."/>
            <person name="Fairley D.J."/>
            <person name="Donoghue O."/>
            <person name="Marshall H."/>
            <person name="Koolman L."/>
            <person name="McMullan G."/>
            <person name="Schaffer K.E."/>
            <person name="McGrath J.W."/>
            <person name="Fanning S."/>
        </authorList>
    </citation>
    <scope>NUCLEOTIDE SEQUENCE [LARGE SCALE GENOMIC DNA]</scope>
    <source>
        <strain evidence="1 2">MCA3</strain>
        <plasmid evidence="1 2">unnamed</plasmid>
    </source>
</reference>
<dbReference type="KEGG" id="tem:JW646_20060"/>
<proteinExistence type="predicted"/>
<dbReference type="EMBL" id="CP081136">
    <property type="protein sequence ID" value="UEL49878.1"/>
    <property type="molecule type" value="Genomic_DNA"/>
</dbReference>